<gene>
    <name evidence="3" type="ORF">ACHKAR_10480</name>
</gene>
<evidence type="ECO:0000313" key="3">
    <source>
        <dbReference type="EMBL" id="MFH6983870.1"/>
    </source>
</evidence>
<dbReference type="Pfam" id="PF05170">
    <property type="entry name" value="AsmA"/>
    <property type="match status" value="1"/>
</dbReference>
<feature type="region of interest" description="Disordered" evidence="1">
    <location>
        <begin position="831"/>
        <end position="866"/>
    </location>
</feature>
<evidence type="ECO:0000256" key="1">
    <source>
        <dbReference type="SAM" id="MobiDB-lite"/>
    </source>
</evidence>
<protein>
    <submittedName>
        <fullName evidence="3">AsmA-like C-terminal region-containing protein</fullName>
    </submittedName>
</protein>
<sequence>MKKVLIILAALIGLVLITAIAVPIIFKDDIRAAIDKELDNSLNAKIFYDTEAFSLSLFKSFPDLSVTVGNFGIVGLAPFEQDTLVSVGEFGITLDIMSVISGDQIKIVNVSLVDPNIKVIVLEDGTANYDIAKPSEETTEEESTASEPISIQIQGWEITNARLIYDDATLPMVASIGGLKHSGSGDFSQDVFDMSTSTTVESFSLTYDGVEYISNKQLVADIAMAMDLANMKFTFKENKASLNDFGFGFDGYVSMPGDDIEMDITYGGKDINLLSVLSLIPGVYQEYMDGVTATGSVNFNGAVTGVYNEESMPKVTASFAIAEGKISYAEYPIPMEEIVVSAKFDYPSADLRETSFVMDKFHMKLDGEEVSAYLYFKDLEDYFWDFNMKGNLDLEKLTKVVKLEDMTLKGLVSADLSTKGRMSDLDAGRYASLPTSGSLGMDNFYFESPDLPQGFGIANTRMTFDPARIALTNFKGNAGKTDLNMDGEITNYLQYTLADSAKLYGKLNFSSALVDANEWMTEETTTEETVDTAAMEMVRIPENIDFVLTSKIDLIKYDNLELKDFGGKVIIRDGALRLEKAGFNLLDGYFELNGAYESAMALDKPLYDFDFKIKDLSIASAFESFVTVQKLAPVAEKMTGKFSTDFKIGGSLGADMMPIYEEMQGAGLMEIAQATLKDVKLLSAVSNVSKLNQQDGEVSLKDVLLATEIKNGRLYVEPFDLIIGGRKATVGGSTGVDGSLDYLMSMDVPSGQVGQALNSAISSFAGLDNAIGKDITLNLGIKGTYDDPKVNLLSAQPGTSGGSSSVKAALQAQAKEKVDAKKEEIKQELEAKKDSVTTEVKEKVDAAKEEVKKEVEETKEEVKDKAKDAVKDIFGKKKKGDGGR</sequence>
<reference evidence="3 4" key="1">
    <citation type="journal article" date="2013" name="Int. J. Syst. Evol. Microbiol.">
        <title>Marinoscillum luteum sp. nov., isolated from marine sediment.</title>
        <authorList>
            <person name="Cha I.T."/>
            <person name="Park S.J."/>
            <person name="Kim S.J."/>
            <person name="Kim J.G."/>
            <person name="Jung M.Y."/>
            <person name="Shin K.S."/>
            <person name="Kwon K.K."/>
            <person name="Yang S.H."/>
            <person name="Seo Y.S."/>
            <person name="Rhee S.K."/>
        </authorList>
    </citation>
    <scope>NUCLEOTIDE SEQUENCE [LARGE SCALE GENOMIC DNA]</scope>
    <source>
        <strain evidence="3 4">KCTC 23939</strain>
    </source>
</reference>
<accession>A0ABW7N9X6</accession>
<dbReference type="Proteomes" id="UP001610063">
    <property type="component" value="Unassembled WGS sequence"/>
</dbReference>
<keyword evidence="4" id="KW-1185">Reference proteome</keyword>
<dbReference type="EMBL" id="JBIPKE010000016">
    <property type="protein sequence ID" value="MFH6983870.1"/>
    <property type="molecule type" value="Genomic_DNA"/>
</dbReference>
<comment type="caution">
    <text evidence="3">The sequence shown here is derived from an EMBL/GenBank/DDBJ whole genome shotgun (WGS) entry which is preliminary data.</text>
</comment>
<dbReference type="InterPro" id="IPR052894">
    <property type="entry name" value="AsmA-related"/>
</dbReference>
<dbReference type="PANTHER" id="PTHR30441:SF8">
    <property type="entry name" value="DUF748 DOMAIN-CONTAINING PROTEIN"/>
    <property type="match status" value="1"/>
</dbReference>
<dbReference type="Gene3D" id="1.20.120.20">
    <property type="entry name" value="Apolipoprotein"/>
    <property type="match status" value="1"/>
</dbReference>
<dbReference type="RefSeq" id="WP_395417387.1">
    <property type="nucleotide sequence ID" value="NZ_JBIPKE010000016.1"/>
</dbReference>
<dbReference type="PANTHER" id="PTHR30441">
    <property type="entry name" value="DUF748 DOMAIN-CONTAINING PROTEIN"/>
    <property type="match status" value="1"/>
</dbReference>
<feature type="domain" description="AsmA" evidence="2">
    <location>
        <begin position="1"/>
        <end position="169"/>
    </location>
</feature>
<dbReference type="InterPro" id="IPR007844">
    <property type="entry name" value="AsmA"/>
</dbReference>
<name>A0ABW7N9X6_9BACT</name>
<evidence type="ECO:0000313" key="4">
    <source>
        <dbReference type="Proteomes" id="UP001610063"/>
    </source>
</evidence>
<organism evidence="3 4">
    <name type="scientific">Marinoscillum luteum</name>
    <dbReference type="NCBI Taxonomy" id="861051"/>
    <lineage>
        <taxon>Bacteria</taxon>
        <taxon>Pseudomonadati</taxon>
        <taxon>Bacteroidota</taxon>
        <taxon>Cytophagia</taxon>
        <taxon>Cytophagales</taxon>
        <taxon>Reichenbachiellaceae</taxon>
        <taxon>Marinoscillum</taxon>
    </lineage>
</organism>
<evidence type="ECO:0000259" key="2">
    <source>
        <dbReference type="Pfam" id="PF05170"/>
    </source>
</evidence>
<proteinExistence type="predicted"/>